<feature type="compositionally biased region" description="Polar residues" evidence="1">
    <location>
        <begin position="738"/>
        <end position="748"/>
    </location>
</feature>
<dbReference type="SUPFAM" id="SSF54277">
    <property type="entry name" value="CAD &amp; PB1 domains"/>
    <property type="match status" value="1"/>
</dbReference>
<dbReference type="EMBL" id="OOIL02006828">
    <property type="protein sequence ID" value="VFR02615.1"/>
    <property type="molecule type" value="Genomic_DNA"/>
</dbReference>
<dbReference type="CDD" id="cd13999">
    <property type="entry name" value="STKc_MAP3K-like"/>
    <property type="match status" value="1"/>
</dbReference>
<dbReference type="Gene3D" id="3.10.20.90">
    <property type="entry name" value="Phosphatidylinositol 3-kinase Catalytic Subunit, Chain A, domain 1"/>
    <property type="match status" value="1"/>
</dbReference>
<feature type="compositionally biased region" description="Polar residues" evidence="1">
    <location>
        <begin position="594"/>
        <end position="605"/>
    </location>
</feature>
<reference evidence="3 4" key="1">
    <citation type="submission" date="2018-04" db="EMBL/GenBank/DDBJ databases">
        <authorList>
            <person name="Vogel A."/>
        </authorList>
    </citation>
    <scope>NUCLEOTIDE SEQUENCE [LARGE SCALE GENOMIC DNA]</scope>
</reference>
<dbReference type="PROSITE" id="PS50011">
    <property type="entry name" value="PROTEIN_KINASE_DOM"/>
    <property type="match status" value="1"/>
</dbReference>
<dbReference type="Gene3D" id="1.10.510.10">
    <property type="entry name" value="Transferase(Phosphotransferase) domain 1"/>
    <property type="match status" value="1"/>
</dbReference>
<dbReference type="GO" id="GO:0007165">
    <property type="term" value="P:signal transduction"/>
    <property type="evidence" value="ECO:0007669"/>
    <property type="project" value="TreeGrafter"/>
</dbReference>
<dbReference type="Pfam" id="PF07714">
    <property type="entry name" value="PK_Tyr_Ser-Thr"/>
    <property type="match status" value="1"/>
</dbReference>
<gene>
    <name evidence="3" type="ORF">CCAM_LOCUS44390</name>
</gene>
<protein>
    <recommendedName>
        <fullName evidence="2">Protein kinase domain-containing protein</fullName>
    </recommendedName>
</protein>
<sequence>MMPLKKNEQNSTPNDLRPLNIGGRTLPEDPRISPATSSGRPIDGYFASHHPRDANPGGGTIPVVYYSASGPSDAGYVGLGFSNAPPAVARWVQQVVPPTPVVAAATPSLGFSQNSPNNFNAQCSSCASDHASDEGGGGDESTPGRKLKFLCSFGGKILPRPSDGALRYVGGQTRIVSLRRDVSFPELVKKLTDTCGQDAVIKYQLPDEDLDALVSISCPDDFENMMDEYQKLVERSSDGSAKLRVFLFPPCDVDSPATATIHFAADMQDSRQRYVDAVNGIGDGGISGGITRLNSVSTQNSDVSSVEVGDCHGHPDIIARSPSSDAISEQDGASRMACNDTSSSSSPAVYVNTTSSCGIPMVMAGPSTPFAAASENLSNKPLPFAAASLQQQTAGYDLNQQAGVSFPMPSPHVPPYVDHQMGLPTQLMGTVGPVYSHHPQFVPAVHTTMSSNKFVPMFQPQQTTVLGGPHHGLHHHHHPVPYSPPLQVSVSDAQVVTLAHPTPRYDDCHMCQKSLPHAHSDTVAQDKRGSPVSSSIISADPFKLPRAATSGALLECPQSNVSTQYRPEAVASNAVPSDLLVAGMRLPTTTEYLTRESPNNYTGNSLPKEGKNDDSSNAYYGHLKHIEDKMENLRMQRDDILVNSEQNINNKLSPTVDNIRNTEFLESRSKVKPYEASPTSPNEAVCFQNIWAQDQPLLGKSSNVFVHSKQPGVNCLVPPNDISLGSCELIPRGTDFMSTDGNGSSLSASRELGGDAQESANSQFSNQDPWRMQHHDARFSLQPNKLQVRKDPVDDKVFLKDNTCSYLDMDFGLEHVSSNKGEELMIKQDLQTVAEDVAASVLPSSSTPNYGKGSSPSTSERSSVVQIGQGERQYRDKLEEVKTKLPVKESFGSPVSGDIGRLQRDDFWNEAIKLADLHHPNVVAFYGVVLDGPGGSVATVTEYMVNGSLRTALQKSERILDKRKRLLIAMDVAFGMEYLHGKNIVHFDLKSDNLLVNLRDPQRPICKVGDLGLSKVKCQTLISGGVRGTLPWMAPELLNGSSSLVCEKVDVFSFGIVMWELLTGEEPYVDLHYGAIIGGIVNNTLRPRVPETCDADWKALMERCWSAEPSERPTFTEIANELRAIAANNFPAKAPPQQPRT</sequence>
<feature type="region of interest" description="Disordered" evidence="1">
    <location>
        <begin position="1"/>
        <end position="54"/>
    </location>
</feature>
<dbReference type="InterPro" id="IPR008271">
    <property type="entry name" value="Ser/Thr_kinase_AS"/>
</dbReference>
<dbReference type="SMART" id="SM00220">
    <property type="entry name" value="S_TKc"/>
    <property type="match status" value="1"/>
</dbReference>
<feature type="compositionally biased region" description="Polar residues" evidence="1">
    <location>
        <begin position="758"/>
        <end position="767"/>
    </location>
</feature>
<dbReference type="InterPro" id="IPR000719">
    <property type="entry name" value="Prot_kinase_dom"/>
</dbReference>
<dbReference type="InterPro" id="IPR001245">
    <property type="entry name" value="Ser-Thr/Tyr_kinase_cat_dom"/>
</dbReference>
<dbReference type="Pfam" id="PF00564">
    <property type="entry name" value="PB1"/>
    <property type="match status" value="1"/>
</dbReference>
<dbReference type="Proteomes" id="UP000595140">
    <property type="component" value="Unassembled WGS sequence"/>
</dbReference>
<dbReference type="SMART" id="SM00666">
    <property type="entry name" value="PB1"/>
    <property type="match status" value="1"/>
</dbReference>
<dbReference type="PRINTS" id="PR00109">
    <property type="entry name" value="TYRKINASE"/>
</dbReference>
<keyword evidence="4" id="KW-1185">Reference proteome</keyword>
<dbReference type="SUPFAM" id="SSF56112">
    <property type="entry name" value="Protein kinase-like (PK-like)"/>
    <property type="match status" value="1"/>
</dbReference>
<name>A0A484NRL3_9ASTE</name>
<dbReference type="PANTHER" id="PTHR23257:SF797">
    <property type="entry name" value="KINASE SUPERFAMILY WITH OCTICOSAPEPTIDE_PHOX_BEM1P DOMAIN-CONTAINING PROTEIN"/>
    <property type="match status" value="1"/>
</dbReference>
<dbReference type="OrthoDB" id="1285259at2759"/>
<dbReference type="PROSITE" id="PS00108">
    <property type="entry name" value="PROTEIN_KINASE_ST"/>
    <property type="match status" value="1"/>
</dbReference>
<dbReference type="InterPro" id="IPR000270">
    <property type="entry name" value="PB1_dom"/>
</dbReference>
<feature type="region of interest" description="Disordered" evidence="1">
    <location>
        <begin position="594"/>
        <end position="614"/>
    </location>
</feature>
<dbReference type="GO" id="GO:0005524">
    <property type="term" value="F:ATP binding"/>
    <property type="evidence" value="ECO:0007669"/>
    <property type="project" value="InterPro"/>
</dbReference>
<accession>A0A484NRL3</accession>
<evidence type="ECO:0000313" key="3">
    <source>
        <dbReference type="EMBL" id="VFR02615.1"/>
    </source>
</evidence>
<dbReference type="FunFam" id="1.10.510.10:FF:000142">
    <property type="entry name" value="Octicosapeptide/phox/Bem1p domain kinase superfamily protein"/>
    <property type="match status" value="1"/>
</dbReference>
<organism evidence="3 4">
    <name type="scientific">Cuscuta campestris</name>
    <dbReference type="NCBI Taxonomy" id="132261"/>
    <lineage>
        <taxon>Eukaryota</taxon>
        <taxon>Viridiplantae</taxon>
        <taxon>Streptophyta</taxon>
        <taxon>Embryophyta</taxon>
        <taxon>Tracheophyta</taxon>
        <taxon>Spermatophyta</taxon>
        <taxon>Magnoliopsida</taxon>
        <taxon>eudicotyledons</taxon>
        <taxon>Gunneridae</taxon>
        <taxon>Pentapetalae</taxon>
        <taxon>asterids</taxon>
        <taxon>lamiids</taxon>
        <taxon>Solanales</taxon>
        <taxon>Convolvulaceae</taxon>
        <taxon>Cuscuteae</taxon>
        <taxon>Cuscuta</taxon>
        <taxon>Cuscuta subgen. Grammica</taxon>
        <taxon>Cuscuta sect. Cleistogrammica</taxon>
    </lineage>
</organism>
<dbReference type="InterPro" id="IPR011009">
    <property type="entry name" value="Kinase-like_dom_sf"/>
</dbReference>
<feature type="domain" description="Protein kinase" evidence="2">
    <location>
        <begin position="844"/>
        <end position="1125"/>
    </location>
</feature>
<dbReference type="GO" id="GO:0004672">
    <property type="term" value="F:protein kinase activity"/>
    <property type="evidence" value="ECO:0007669"/>
    <property type="project" value="InterPro"/>
</dbReference>
<dbReference type="CDD" id="cd06410">
    <property type="entry name" value="PB1_UP2"/>
    <property type="match status" value="1"/>
</dbReference>
<dbReference type="InterPro" id="IPR050167">
    <property type="entry name" value="Ser_Thr_protein_kinase"/>
</dbReference>
<feature type="region of interest" description="Disordered" evidence="1">
    <location>
        <begin position="738"/>
        <end position="767"/>
    </location>
</feature>
<dbReference type="GO" id="GO:0005737">
    <property type="term" value="C:cytoplasm"/>
    <property type="evidence" value="ECO:0007669"/>
    <property type="project" value="TreeGrafter"/>
</dbReference>
<feature type="region of interest" description="Disordered" evidence="1">
    <location>
        <begin position="841"/>
        <end position="869"/>
    </location>
</feature>
<evidence type="ECO:0000313" key="4">
    <source>
        <dbReference type="Proteomes" id="UP000595140"/>
    </source>
</evidence>
<proteinExistence type="predicted"/>
<dbReference type="AlphaFoldDB" id="A0A484NRL3"/>
<feature type="compositionally biased region" description="Low complexity" evidence="1">
    <location>
        <begin position="854"/>
        <end position="863"/>
    </location>
</feature>
<evidence type="ECO:0000259" key="2">
    <source>
        <dbReference type="PROSITE" id="PS50011"/>
    </source>
</evidence>
<evidence type="ECO:0000256" key="1">
    <source>
        <dbReference type="SAM" id="MobiDB-lite"/>
    </source>
</evidence>
<dbReference type="PANTHER" id="PTHR23257">
    <property type="entry name" value="SERINE-THREONINE PROTEIN KINASE"/>
    <property type="match status" value="1"/>
</dbReference>
<dbReference type="FunFam" id="3.10.20.90:FF:000058">
    <property type="entry name" value="Octicosapeptide/phox/Bem1p domain kinase superfamily protein"/>
    <property type="match status" value="1"/>
</dbReference>